<sequence>MLVDALQNGYDLNADVEEIDLDRSKQVCDASGNPMSFKGAVRLTVQVGKGARHRIGLFVMAGGGDMIVLGTSALKKLGWSLPPNAQPSRGRTEVFGGRRRQHKEAKAKEAAVQQFKSKAPKTHTVAERLCLKRQRMSRQVVTKRSKMECCGPLARSFRIQKVTMLNTKSGHL</sequence>
<accession>A0A183FU95</accession>
<dbReference type="WBParaSite" id="HPBE_0001173401-mRNA-1">
    <property type="protein sequence ID" value="HPBE_0001173401-mRNA-1"/>
    <property type="gene ID" value="HPBE_0001173401"/>
</dbReference>
<keyword evidence="2" id="KW-1185">Reference proteome</keyword>
<gene>
    <name evidence="1" type="ORF">HPBE_LOCUS11735</name>
</gene>
<reference evidence="1 2" key="1">
    <citation type="submission" date="2018-11" db="EMBL/GenBank/DDBJ databases">
        <authorList>
            <consortium name="Pathogen Informatics"/>
        </authorList>
    </citation>
    <scope>NUCLEOTIDE SEQUENCE [LARGE SCALE GENOMIC DNA]</scope>
</reference>
<evidence type="ECO:0000313" key="1">
    <source>
        <dbReference type="EMBL" id="VDO89643.1"/>
    </source>
</evidence>
<reference evidence="3" key="2">
    <citation type="submission" date="2019-09" db="UniProtKB">
        <authorList>
            <consortium name="WormBaseParasite"/>
        </authorList>
    </citation>
    <scope>IDENTIFICATION</scope>
</reference>
<evidence type="ECO:0000313" key="3">
    <source>
        <dbReference type="WBParaSite" id="HPBE_0001173401-mRNA-1"/>
    </source>
</evidence>
<dbReference type="Proteomes" id="UP000050761">
    <property type="component" value="Unassembled WGS sequence"/>
</dbReference>
<proteinExistence type="predicted"/>
<dbReference type="EMBL" id="UZAH01027210">
    <property type="protein sequence ID" value="VDO89643.1"/>
    <property type="molecule type" value="Genomic_DNA"/>
</dbReference>
<evidence type="ECO:0000313" key="2">
    <source>
        <dbReference type="Proteomes" id="UP000050761"/>
    </source>
</evidence>
<name>A0A183FU95_HELPZ</name>
<dbReference type="AlphaFoldDB" id="A0A183FU95"/>
<protein>
    <submittedName>
        <fullName evidence="3">ANK_REP_REGION domain-containing protein</fullName>
    </submittedName>
</protein>
<organism evidence="2 3">
    <name type="scientific">Heligmosomoides polygyrus</name>
    <name type="common">Parasitic roundworm</name>
    <dbReference type="NCBI Taxonomy" id="6339"/>
    <lineage>
        <taxon>Eukaryota</taxon>
        <taxon>Metazoa</taxon>
        <taxon>Ecdysozoa</taxon>
        <taxon>Nematoda</taxon>
        <taxon>Chromadorea</taxon>
        <taxon>Rhabditida</taxon>
        <taxon>Rhabditina</taxon>
        <taxon>Rhabditomorpha</taxon>
        <taxon>Strongyloidea</taxon>
        <taxon>Heligmosomidae</taxon>
        <taxon>Heligmosomoides</taxon>
    </lineage>
</organism>
<accession>A0A3P8AES2</accession>
<dbReference type="OrthoDB" id="5875969at2759"/>